<organism evidence="1 2">
    <name type="scientific">Lupinus luteus</name>
    <name type="common">European yellow lupine</name>
    <dbReference type="NCBI Taxonomy" id="3873"/>
    <lineage>
        <taxon>Eukaryota</taxon>
        <taxon>Viridiplantae</taxon>
        <taxon>Streptophyta</taxon>
        <taxon>Embryophyta</taxon>
        <taxon>Tracheophyta</taxon>
        <taxon>Spermatophyta</taxon>
        <taxon>Magnoliopsida</taxon>
        <taxon>eudicotyledons</taxon>
        <taxon>Gunneridae</taxon>
        <taxon>Pentapetalae</taxon>
        <taxon>rosids</taxon>
        <taxon>fabids</taxon>
        <taxon>Fabales</taxon>
        <taxon>Fabaceae</taxon>
        <taxon>Papilionoideae</taxon>
        <taxon>50 kb inversion clade</taxon>
        <taxon>genistoids sensu lato</taxon>
        <taxon>core genistoids</taxon>
        <taxon>Genisteae</taxon>
        <taxon>Lupinus</taxon>
    </lineage>
</organism>
<sequence length="49" mass="5449">MSNPCSLCSVIDEDVFQRKEGVEVITSTLSMKAPLFATMKNVDYLPNIL</sequence>
<dbReference type="Proteomes" id="UP001497480">
    <property type="component" value="Unassembled WGS sequence"/>
</dbReference>
<proteinExistence type="predicted"/>
<name>A0AAV1WKT2_LUPLU</name>
<evidence type="ECO:0000313" key="1">
    <source>
        <dbReference type="EMBL" id="CAL0309682.1"/>
    </source>
</evidence>
<reference evidence="1 2" key="1">
    <citation type="submission" date="2024-03" db="EMBL/GenBank/DDBJ databases">
        <authorList>
            <person name="Martinez-Hernandez J."/>
        </authorList>
    </citation>
    <scope>NUCLEOTIDE SEQUENCE [LARGE SCALE GENOMIC DNA]</scope>
</reference>
<accession>A0AAV1WKT2</accession>
<comment type="caution">
    <text evidence="1">The sequence shown here is derived from an EMBL/GenBank/DDBJ whole genome shotgun (WGS) entry which is preliminary data.</text>
</comment>
<gene>
    <name evidence="1" type="ORF">LLUT_LOCUS10742</name>
</gene>
<protein>
    <submittedName>
        <fullName evidence="1">Uncharacterized protein</fullName>
    </submittedName>
</protein>
<evidence type="ECO:0000313" key="2">
    <source>
        <dbReference type="Proteomes" id="UP001497480"/>
    </source>
</evidence>
<dbReference type="AlphaFoldDB" id="A0AAV1WKT2"/>
<dbReference type="EMBL" id="CAXHTB010000007">
    <property type="protein sequence ID" value="CAL0309682.1"/>
    <property type="molecule type" value="Genomic_DNA"/>
</dbReference>
<keyword evidence="2" id="KW-1185">Reference proteome</keyword>